<dbReference type="Pfam" id="PF13432">
    <property type="entry name" value="TPR_16"/>
    <property type="match status" value="1"/>
</dbReference>
<comment type="caution">
    <text evidence="10">The sequence shown here is derived from an EMBL/GenBank/DDBJ whole genome shotgun (WGS) entry which is preliminary data.</text>
</comment>
<feature type="repeat" description="TPR" evidence="8">
    <location>
        <begin position="107"/>
        <end position="140"/>
    </location>
</feature>
<feature type="domain" description="O-GlcNAc transferase C-terminal" evidence="9">
    <location>
        <begin position="391"/>
        <end position="571"/>
    </location>
</feature>
<dbReference type="Gene3D" id="3.40.50.2000">
    <property type="entry name" value="Glycogen Phosphorylase B"/>
    <property type="match status" value="1"/>
</dbReference>
<dbReference type="GO" id="GO:0097363">
    <property type="term" value="F:protein O-acetylglucosaminyltransferase activity"/>
    <property type="evidence" value="ECO:0007669"/>
    <property type="project" value="UniProtKB-EC"/>
</dbReference>
<dbReference type="STRING" id="1121013.GCA_000426365_02361"/>
<dbReference type="RefSeq" id="WP_051239960.1">
    <property type="nucleotide sequence ID" value="NZ_AUFF01000007.1"/>
</dbReference>
<dbReference type="eggNOG" id="COG0457">
    <property type="taxonomic scope" value="Bacteria"/>
</dbReference>
<evidence type="ECO:0000256" key="6">
    <source>
        <dbReference type="ARBA" id="ARBA00022737"/>
    </source>
</evidence>
<evidence type="ECO:0000256" key="2">
    <source>
        <dbReference type="ARBA" id="ARBA00005386"/>
    </source>
</evidence>
<keyword evidence="11" id="KW-1185">Reference proteome</keyword>
<dbReference type="InterPro" id="IPR019734">
    <property type="entry name" value="TPR_rpt"/>
</dbReference>
<dbReference type="SMART" id="SM00028">
    <property type="entry name" value="TPR"/>
    <property type="match status" value="4"/>
</dbReference>
<keyword evidence="4" id="KW-0328">Glycosyltransferase</keyword>
<dbReference type="eggNOG" id="COG3914">
    <property type="taxonomic scope" value="Bacteria"/>
</dbReference>
<dbReference type="SUPFAM" id="SSF53756">
    <property type="entry name" value="UDP-Glycosyltransferase/glycogen phosphorylase"/>
    <property type="match status" value="1"/>
</dbReference>
<organism evidence="10 11">
    <name type="scientific">Arenimonas composti TR7-09 = DSM 18010</name>
    <dbReference type="NCBI Taxonomy" id="1121013"/>
    <lineage>
        <taxon>Bacteria</taxon>
        <taxon>Pseudomonadati</taxon>
        <taxon>Pseudomonadota</taxon>
        <taxon>Gammaproteobacteria</taxon>
        <taxon>Lysobacterales</taxon>
        <taxon>Lysobacteraceae</taxon>
        <taxon>Arenimonas</taxon>
    </lineage>
</organism>
<dbReference type="Gene3D" id="1.25.40.10">
    <property type="entry name" value="Tetratricopeptide repeat domain"/>
    <property type="match status" value="2"/>
</dbReference>
<dbReference type="Pfam" id="PF13844">
    <property type="entry name" value="Glyco_transf_41"/>
    <property type="match status" value="2"/>
</dbReference>
<dbReference type="AlphaFoldDB" id="A0A091BE89"/>
<dbReference type="SUPFAM" id="SSF48452">
    <property type="entry name" value="TPR-like"/>
    <property type="match status" value="1"/>
</dbReference>
<evidence type="ECO:0000313" key="11">
    <source>
        <dbReference type="Proteomes" id="UP000029391"/>
    </source>
</evidence>
<dbReference type="PANTHER" id="PTHR44998:SF1">
    <property type="entry name" value="UDP-N-ACETYLGLUCOSAMINE--PEPTIDE N-ACETYLGLUCOSAMINYLTRANSFERASE 110 KDA SUBUNIT"/>
    <property type="match status" value="1"/>
</dbReference>
<gene>
    <name evidence="10" type="ORF">P873_08985</name>
</gene>
<feature type="domain" description="O-GlcNAc transferase C-terminal" evidence="9">
    <location>
        <begin position="223"/>
        <end position="376"/>
    </location>
</feature>
<name>A0A091BE89_9GAMM</name>
<evidence type="ECO:0000256" key="1">
    <source>
        <dbReference type="ARBA" id="ARBA00004922"/>
    </source>
</evidence>
<evidence type="ECO:0000256" key="7">
    <source>
        <dbReference type="ARBA" id="ARBA00022803"/>
    </source>
</evidence>
<dbReference type="OrthoDB" id="255821at2"/>
<comment type="similarity">
    <text evidence="2">Belongs to the glycosyltransferase 41 family. O-GlcNAc transferase subfamily.</text>
</comment>
<dbReference type="EMBL" id="AWXU01000028">
    <property type="protein sequence ID" value="KFN49847.1"/>
    <property type="molecule type" value="Genomic_DNA"/>
</dbReference>
<dbReference type="InterPro" id="IPR029489">
    <property type="entry name" value="OGT/SEC/SPY_C"/>
</dbReference>
<reference evidence="10 11" key="1">
    <citation type="submission" date="2013-09" db="EMBL/GenBank/DDBJ databases">
        <title>Genome sequencing of Arenimonas composti.</title>
        <authorList>
            <person name="Chen F."/>
            <person name="Wang G."/>
        </authorList>
    </citation>
    <scope>NUCLEOTIDE SEQUENCE [LARGE SCALE GENOMIC DNA]</scope>
    <source>
        <strain evidence="10 11">TR7-09</strain>
    </source>
</reference>
<accession>A0A091BE89</accession>
<proteinExistence type="inferred from homology"/>
<evidence type="ECO:0000256" key="4">
    <source>
        <dbReference type="ARBA" id="ARBA00022676"/>
    </source>
</evidence>
<evidence type="ECO:0000256" key="8">
    <source>
        <dbReference type="PROSITE-ProRule" id="PRU00339"/>
    </source>
</evidence>
<evidence type="ECO:0000256" key="5">
    <source>
        <dbReference type="ARBA" id="ARBA00022679"/>
    </source>
</evidence>
<evidence type="ECO:0000256" key="3">
    <source>
        <dbReference type="ARBA" id="ARBA00011970"/>
    </source>
</evidence>
<evidence type="ECO:0000313" key="10">
    <source>
        <dbReference type="EMBL" id="KFN49847.1"/>
    </source>
</evidence>
<dbReference type="Gene3D" id="3.40.50.11380">
    <property type="match status" value="1"/>
</dbReference>
<keyword evidence="7 8" id="KW-0802">TPR repeat</keyword>
<sequence>MPPPGGNALLAQATAAFRAGHLHEALRLLDALVRAEPGNADAWNLAGASCHRLREYAAAARYFERSLAIRPRAGVGVNLGFALERLGRGDDALRAYVEATRTEPTLAIAWQKLGALHEARGEAAAALAAWRRAFALDRDDLRSLGDALSLRRDGADWDQAETPTPSLLLETFARVPRSDFPPGLLLALPEADAAVQHVAAAKFARSQWEPLLAAPPLAAPARAHDGPLRIGYLSADFRGHAVSFLTLEALAAHDRDAVHVSLYAYGPPAGDDPWRQRAIALADAFVDIDALDDEAAARRIAADRVDVLVDLGGYTRHARAGILARRPAPVQAHWLGYVGTLGDARLAGYVIGDAVAIPPAVAAHMAERVALLPRCFQANGSLQPLPPPPPRAALGLGEDAVVFCSFNQAHKLHPALWDDWCAILRAVPRAQLWLVVPKAAGGADRLRRETEARGVDPRRLVFAPMAPRDAHLARLQQADIALDTWPYNSGTTASDALRCGVPLLAFAGDTFAGRMAASLLGAAGLRDCLRVDRADVVAEAVRLGNDDRARAALRREVAARIPASGLYEPARIARELEDLYRWMFVQEAR</sequence>
<keyword evidence="6" id="KW-0677">Repeat</keyword>
<dbReference type="PROSITE" id="PS50005">
    <property type="entry name" value="TPR"/>
    <property type="match status" value="2"/>
</dbReference>
<dbReference type="PANTHER" id="PTHR44998">
    <property type="match status" value="1"/>
</dbReference>
<dbReference type="EC" id="2.4.1.255" evidence="3"/>
<comment type="pathway">
    <text evidence="1">Protein modification; protein glycosylation.</text>
</comment>
<protein>
    <recommendedName>
        <fullName evidence="3">protein O-GlcNAc transferase</fullName>
        <ecNumber evidence="3">2.4.1.255</ecNumber>
    </recommendedName>
</protein>
<evidence type="ECO:0000259" key="9">
    <source>
        <dbReference type="Pfam" id="PF13844"/>
    </source>
</evidence>
<dbReference type="InterPro" id="IPR011990">
    <property type="entry name" value="TPR-like_helical_dom_sf"/>
</dbReference>
<feature type="repeat" description="TPR" evidence="8">
    <location>
        <begin position="40"/>
        <end position="73"/>
    </location>
</feature>
<keyword evidence="5" id="KW-0808">Transferase</keyword>
<dbReference type="Proteomes" id="UP000029391">
    <property type="component" value="Unassembled WGS sequence"/>
</dbReference>